<feature type="chain" id="PRO_5001517485" evidence="4">
    <location>
        <begin position="19"/>
        <end position="156"/>
    </location>
</feature>
<keyword evidence="3" id="KW-1015">Disulfide bond</keyword>
<sequence>MQLLTLLALLCLLGSTLSKGALSRRCRKPEENARSTCPNGKENTLRFTYDRNSKKCHQYWQSGCDRRRRNNINSFDDFTECMRECNPTSKCLQTPKKHRWFPLFTTYVFNRTTMKCEEKKSFRKPDIGDEYNRFKKEKDCKSTCEPTLQIIITNSG</sequence>
<dbReference type="PROSITE" id="PS50279">
    <property type="entry name" value="BPTI_KUNITZ_2"/>
    <property type="match status" value="1"/>
</dbReference>
<dbReference type="InterPro" id="IPR036880">
    <property type="entry name" value="Kunitz_BPTI_sf"/>
</dbReference>
<evidence type="ECO:0000256" key="1">
    <source>
        <dbReference type="ARBA" id="ARBA00022690"/>
    </source>
</evidence>
<feature type="domain" description="BPTI/Kunitz inhibitor" evidence="5">
    <location>
        <begin position="26"/>
        <end position="85"/>
    </location>
</feature>
<dbReference type="Pfam" id="PF00014">
    <property type="entry name" value="Kunitz_BPTI"/>
    <property type="match status" value="1"/>
</dbReference>
<dbReference type="GO" id="GO:0005615">
    <property type="term" value="C:extracellular space"/>
    <property type="evidence" value="ECO:0007669"/>
    <property type="project" value="TreeGrafter"/>
</dbReference>
<evidence type="ECO:0000259" key="5">
    <source>
        <dbReference type="PROSITE" id="PS50279"/>
    </source>
</evidence>
<dbReference type="SMART" id="SM00131">
    <property type="entry name" value="KU"/>
    <property type="match status" value="1"/>
</dbReference>
<name>A0A023FT03_AMBCJ</name>
<accession>A0A023FT03</accession>
<dbReference type="SUPFAM" id="SSF57362">
    <property type="entry name" value="BPTI-like"/>
    <property type="match status" value="2"/>
</dbReference>
<dbReference type="PANTHER" id="PTHR10083:SF374">
    <property type="entry name" value="BPTI_KUNITZ INHIBITOR DOMAIN-CONTAINING PROTEIN"/>
    <property type="match status" value="1"/>
</dbReference>
<keyword evidence="4" id="KW-0732">Signal</keyword>
<dbReference type="EMBL" id="GBBK01000564">
    <property type="protein sequence ID" value="JAC23918.1"/>
    <property type="molecule type" value="mRNA"/>
</dbReference>
<dbReference type="GO" id="GO:0004867">
    <property type="term" value="F:serine-type endopeptidase inhibitor activity"/>
    <property type="evidence" value="ECO:0007669"/>
    <property type="project" value="UniProtKB-KW"/>
</dbReference>
<proteinExistence type="evidence at transcript level"/>
<dbReference type="InterPro" id="IPR050098">
    <property type="entry name" value="TFPI/VKTCI-like"/>
</dbReference>
<dbReference type="AlphaFoldDB" id="A0A023FT03"/>
<evidence type="ECO:0000256" key="4">
    <source>
        <dbReference type="SAM" id="SignalP"/>
    </source>
</evidence>
<evidence type="ECO:0000313" key="6">
    <source>
        <dbReference type="EMBL" id="JAC23918.1"/>
    </source>
</evidence>
<keyword evidence="2" id="KW-0722">Serine protease inhibitor</keyword>
<organism evidence="6">
    <name type="scientific">Amblyomma cajennense</name>
    <name type="common">Cayenne tick</name>
    <name type="synonym">Acarus cajennensis</name>
    <dbReference type="NCBI Taxonomy" id="34607"/>
    <lineage>
        <taxon>Eukaryota</taxon>
        <taxon>Metazoa</taxon>
        <taxon>Ecdysozoa</taxon>
        <taxon>Arthropoda</taxon>
        <taxon>Chelicerata</taxon>
        <taxon>Arachnida</taxon>
        <taxon>Acari</taxon>
        <taxon>Parasitiformes</taxon>
        <taxon>Ixodida</taxon>
        <taxon>Ixodoidea</taxon>
        <taxon>Ixodidae</taxon>
        <taxon>Amblyomminae</taxon>
        <taxon>Amblyomma</taxon>
    </lineage>
</organism>
<dbReference type="Gene3D" id="4.10.410.10">
    <property type="entry name" value="Pancreatic trypsin inhibitor Kunitz domain"/>
    <property type="match status" value="2"/>
</dbReference>
<evidence type="ECO:0000256" key="3">
    <source>
        <dbReference type="ARBA" id="ARBA00023157"/>
    </source>
</evidence>
<dbReference type="InterPro" id="IPR002223">
    <property type="entry name" value="Kunitz_BPTI"/>
</dbReference>
<reference evidence="6" key="1">
    <citation type="submission" date="2014-03" db="EMBL/GenBank/DDBJ databases">
        <title>The sialotranscriptome of Amblyomma triste, Amblyomma parvum and Amblyomma cajennense ticks, uncovered by 454-based RNA-seq.</title>
        <authorList>
            <person name="Garcia G.R."/>
            <person name="Gardinassi L.G."/>
            <person name="Ribeiro J.M."/>
            <person name="Anatriello E."/>
            <person name="Ferreira B.R."/>
            <person name="Moreira H.N."/>
            <person name="Mafra C."/>
            <person name="Olegario M.M."/>
            <person name="Szabo P.J."/>
            <person name="Miranda-Santos I.K."/>
            <person name="Maruyama S.R."/>
        </authorList>
    </citation>
    <scope>NUCLEOTIDE SEQUENCE</scope>
    <source>
        <strain evidence="6">Uberlandia</strain>
        <tissue evidence="6">Salivary glands</tissue>
    </source>
</reference>
<feature type="signal peptide" evidence="4">
    <location>
        <begin position="1"/>
        <end position="18"/>
    </location>
</feature>
<protein>
    <submittedName>
        <fullName evidence="6">Putative kunitz-type peptidase inhibitor</fullName>
    </submittedName>
</protein>
<keyword evidence="1" id="KW-0646">Protease inhibitor</keyword>
<dbReference type="PANTHER" id="PTHR10083">
    <property type="entry name" value="KUNITZ-TYPE PROTEASE INHIBITOR-RELATED"/>
    <property type="match status" value="1"/>
</dbReference>
<evidence type="ECO:0000256" key="2">
    <source>
        <dbReference type="ARBA" id="ARBA00022900"/>
    </source>
</evidence>